<evidence type="ECO:0000256" key="11">
    <source>
        <dbReference type="ARBA" id="ARBA00031871"/>
    </source>
</evidence>
<dbReference type="Gene3D" id="3.40.50.620">
    <property type="entry name" value="HUPs"/>
    <property type="match status" value="1"/>
</dbReference>
<dbReference type="InterPro" id="IPR014729">
    <property type="entry name" value="Rossmann-like_a/b/a_fold"/>
</dbReference>
<dbReference type="InterPro" id="IPR002500">
    <property type="entry name" value="PAPS_reduct_dom"/>
</dbReference>
<evidence type="ECO:0000256" key="8">
    <source>
        <dbReference type="ARBA" id="ARBA00022827"/>
    </source>
</evidence>
<dbReference type="GO" id="GO:0003919">
    <property type="term" value="F:FMN adenylyltransferase activity"/>
    <property type="evidence" value="ECO:0007669"/>
    <property type="project" value="UniProtKB-EC"/>
</dbReference>
<keyword evidence="5" id="KW-0808">Transferase</keyword>
<feature type="region of interest" description="Disordered" evidence="13">
    <location>
        <begin position="1"/>
        <end position="40"/>
    </location>
</feature>
<dbReference type="EMBL" id="CDPU01000010">
    <property type="protein sequence ID" value="CEO48412.1"/>
    <property type="molecule type" value="Genomic_DNA"/>
</dbReference>
<evidence type="ECO:0000313" key="15">
    <source>
        <dbReference type="EMBL" id="CEO48412.1"/>
    </source>
</evidence>
<evidence type="ECO:0000259" key="14">
    <source>
        <dbReference type="Pfam" id="PF01507"/>
    </source>
</evidence>
<dbReference type="GO" id="GO:0005524">
    <property type="term" value="F:ATP binding"/>
    <property type="evidence" value="ECO:0007669"/>
    <property type="project" value="UniProtKB-KW"/>
</dbReference>
<evidence type="ECO:0000256" key="10">
    <source>
        <dbReference type="ARBA" id="ARBA00031145"/>
    </source>
</evidence>
<keyword evidence="7" id="KW-0547">Nucleotide-binding</keyword>
<accession>A0A0B7JYS8</accession>
<evidence type="ECO:0000256" key="3">
    <source>
        <dbReference type="ARBA" id="ARBA00022630"/>
    </source>
</evidence>
<dbReference type="CDD" id="cd23948">
    <property type="entry name" value="FAD_synthase"/>
    <property type="match status" value="1"/>
</dbReference>
<feature type="compositionally biased region" description="Low complexity" evidence="13">
    <location>
        <begin position="1"/>
        <end position="14"/>
    </location>
</feature>
<evidence type="ECO:0000256" key="6">
    <source>
        <dbReference type="ARBA" id="ARBA00022695"/>
    </source>
</evidence>
<dbReference type="PANTHER" id="PTHR23293:SF9">
    <property type="entry name" value="FAD SYNTHASE"/>
    <property type="match status" value="1"/>
</dbReference>
<comment type="catalytic activity">
    <reaction evidence="12">
        <text>FMN + ATP + H(+) = FAD + diphosphate</text>
        <dbReference type="Rhea" id="RHEA:17237"/>
        <dbReference type="ChEBI" id="CHEBI:15378"/>
        <dbReference type="ChEBI" id="CHEBI:30616"/>
        <dbReference type="ChEBI" id="CHEBI:33019"/>
        <dbReference type="ChEBI" id="CHEBI:57692"/>
        <dbReference type="ChEBI" id="CHEBI:58210"/>
        <dbReference type="EC" id="2.7.7.2"/>
    </reaction>
</comment>
<evidence type="ECO:0000256" key="9">
    <source>
        <dbReference type="ARBA" id="ARBA00022840"/>
    </source>
</evidence>
<evidence type="ECO:0000256" key="1">
    <source>
        <dbReference type="ARBA" id="ARBA00004726"/>
    </source>
</evidence>
<evidence type="ECO:0000256" key="4">
    <source>
        <dbReference type="ARBA" id="ARBA00022643"/>
    </source>
</evidence>
<feature type="domain" description="Phosphoadenosine phosphosulphate reductase" evidence="14">
    <location>
        <begin position="138"/>
        <end position="224"/>
    </location>
</feature>
<keyword evidence="9" id="KW-0067">ATP-binding</keyword>
<evidence type="ECO:0000256" key="12">
    <source>
        <dbReference type="ARBA" id="ARBA00049494"/>
    </source>
</evidence>
<proteinExistence type="predicted"/>
<dbReference type="PANTHER" id="PTHR23293">
    <property type="entry name" value="FAD SYNTHETASE-RELATED FMN ADENYLYLTRANSFERASE"/>
    <property type="match status" value="1"/>
</dbReference>
<gene>
    <name evidence="15" type="ORF">BN869_000004469_1</name>
</gene>
<organism evidence="15">
    <name type="scientific">Bionectria ochroleuca</name>
    <name type="common">Gliocladium roseum</name>
    <dbReference type="NCBI Taxonomy" id="29856"/>
    <lineage>
        <taxon>Eukaryota</taxon>
        <taxon>Fungi</taxon>
        <taxon>Dikarya</taxon>
        <taxon>Ascomycota</taxon>
        <taxon>Pezizomycotina</taxon>
        <taxon>Sordariomycetes</taxon>
        <taxon>Hypocreomycetidae</taxon>
        <taxon>Hypocreales</taxon>
        <taxon>Bionectriaceae</taxon>
        <taxon>Clonostachys</taxon>
    </lineage>
</organism>
<name>A0A0B7JYS8_BIOOC</name>
<reference evidence="15" key="1">
    <citation type="submission" date="2015-01" db="EMBL/GenBank/DDBJ databases">
        <authorList>
            <person name="Durling Mikael"/>
        </authorList>
    </citation>
    <scope>NUCLEOTIDE SEQUENCE</scope>
</reference>
<comment type="pathway">
    <text evidence="1">Cofactor biosynthesis; FAD biosynthesis; FAD from FMN: step 1/1.</text>
</comment>
<keyword evidence="3" id="KW-0285">Flavoprotein</keyword>
<evidence type="ECO:0000256" key="5">
    <source>
        <dbReference type="ARBA" id="ARBA00022679"/>
    </source>
</evidence>
<protein>
    <recommendedName>
        <fullName evidence="2">FAD synthase</fullName>
        <ecNumber evidence="2">2.7.7.2</ecNumber>
    </recommendedName>
    <alternativeName>
        <fullName evidence="10">FAD pyrophosphorylase</fullName>
    </alternativeName>
    <alternativeName>
        <fullName evidence="11">FMN adenylyltransferase</fullName>
    </alternativeName>
</protein>
<dbReference type="AlphaFoldDB" id="A0A0B7JYS8"/>
<keyword evidence="8" id="KW-0274">FAD</keyword>
<evidence type="ECO:0000256" key="7">
    <source>
        <dbReference type="ARBA" id="ARBA00022741"/>
    </source>
</evidence>
<evidence type="ECO:0000256" key="2">
    <source>
        <dbReference type="ARBA" id="ARBA00012393"/>
    </source>
</evidence>
<keyword evidence="4" id="KW-0288">FMN</keyword>
<dbReference type="Pfam" id="PF01507">
    <property type="entry name" value="PAPS_reduct"/>
    <property type="match status" value="1"/>
</dbReference>
<dbReference type="SUPFAM" id="SSF52402">
    <property type="entry name" value="Adenine nucleotide alpha hydrolases-like"/>
    <property type="match status" value="1"/>
</dbReference>
<dbReference type="GO" id="GO:0006747">
    <property type="term" value="P:FAD biosynthetic process"/>
    <property type="evidence" value="ECO:0007669"/>
    <property type="project" value="TreeGrafter"/>
</dbReference>
<dbReference type="EC" id="2.7.7.2" evidence="2"/>
<evidence type="ECO:0000256" key="13">
    <source>
        <dbReference type="SAM" id="MobiDB-lite"/>
    </source>
</evidence>
<sequence length="254" mass="28629">MVQDIGSGSSGSDPAPAPSEHKPPAANGTLPSKPHHAPAHPLSEVSRQLNDKINAFLADQTKDPMLQRVQAQVRVAIEVVEEAYRRFRPEQISLSYNGGKDCLVLTIIHPFQEVDDFVASTSAEYHLQVSSYHAPMREALTIYQAENPKIEAIFVGTRRTDPFAEKLQHFDPTDAGWPSFMRVHPVIDWHLVEIWTFIRHLNIPYCELYDQGYTSLGGRLNTHPNPLLKKEGEAGFRPAYELVDDNVERLGRDR</sequence>
<keyword evidence="6" id="KW-0548">Nucleotidyltransferase</keyword>